<accession>A0A0L0NW46</accession>
<comment type="caution">
    <text evidence="17">The sequence shown here is derived from an EMBL/GenBank/DDBJ whole genome shotgun (WGS) entry which is preliminary data.</text>
</comment>
<dbReference type="InterPro" id="IPR036322">
    <property type="entry name" value="WD40_repeat_dom_sf"/>
</dbReference>
<evidence type="ECO:0000256" key="15">
    <source>
        <dbReference type="SAM" id="MobiDB-lite"/>
    </source>
</evidence>
<comment type="catalytic activity">
    <reaction evidence="14">
        <text>S-ubiquitinyl-[E2 ubiquitin-conjugating enzyme]-L-cysteine + [acceptor protein]-L-lysine = [E2 ubiquitin-conjugating enzyme]-L-cysteine + N(6)-ubiquitinyl-[acceptor protein]-L-lysine.</text>
        <dbReference type="EC" id="2.3.2.27"/>
    </reaction>
</comment>
<dbReference type="VEuPathDB" id="FungiDB:CJJ07_004120"/>
<dbReference type="GO" id="GO:0000398">
    <property type="term" value="P:mRNA splicing, via spliceosome"/>
    <property type="evidence" value="ECO:0007669"/>
    <property type="project" value="InterPro"/>
</dbReference>
<reference evidence="18" key="1">
    <citation type="journal article" date="2015" name="BMC Genomics">
        <title>Draft genome of a commonly misdiagnosed multidrug resistant pathogen Candida auris.</title>
        <authorList>
            <person name="Chatterjee S."/>
            <person name="Alampalli S.V."/>
            <person name="Nageshan R.K."/>
            <person name="Chettiar S.T."/>
            <person name="Joshi S."/>
            <person name="Tatu U.S."/>
        </authorList>
    </citation>
    <scope>NUCLEOTIDE SEQUENCE [LARGE SCALE GENOMIC DNA]</scope>
    <source>
        <strain evidence="18">6684</strain>
    </source>
</reference>
<evidence type="ECO:0000259" key="16">
    <source>
        <dbReference type="SMART" id="SM00504"/>
    </source>
</evidence>
<dbReference type="SUPFAM" id="SSF50978">
    <property type="entry name" value="WD40 repeat-like"/>
    <property type="match status" value="1"/>
</dbReference>
<evidence type="ECO:0000256" key="9">
    <source>
        <dbReference type="ARBA" id="ARBA00022763"/>
    </source>
</evidence>
<comment type="subcellular location">
    <subcellularLocation>
        <location evidence="1 14">Nucleus</location>
    </subcellularLocation>
</comment>
<evidence type="ECO:0000256" key="14">
    <source>
        <dbReference type="RuleBase" id="RU367101"/>
    </source>
</evidence>
<keyword evidence="9 14" id="KW-0227">DNA damage</keyword>
<feature type="region of interest" description="Disordered" evidence="15">
    <location>
        <begin position="153"/>
        <end position="177"/>
    </location>
</feature>
<organism evidence="17 18">
    <name type="scientific">Candidozyma auris</name>
    <name type="common">Yeast</name>
    <name type="synonym">Candida auris</name>
    <dbReference type="NCBI Taxonomy" id="498019"/>
    <lineage>
        <taxon>Eukaryota</taxon>
        <taxon>Fungi</taxon>
        <taxon>Dikarya</taxon>
        <taxon>Ascomycota</taxon>
        <taxon>Saccharomycotina</taxon>
        <taxon>Pichiomycetes</taxon>
        <taxon>Metschnikowiaceae</taxon>
        <taxon>Candidozyma</taxon>
    </lineage>
</organism>
<evidence type="ECO:0000313" key="17">
    <source>
        <dbReference type="EMBL" id="KND98381.1"/>
    </source>
</evidence>
<evidence type="ECO:0000256" key="7">
    <source>
        <dbReference type="ARBA" id="ARBA00022728"/>
    </source>
</evidence>
<evidence type="ECO:0000256" key="3">
    <source>
        <dbReference type="ARBA" id="ARBA00006388"/>
    </source>
</evidence>
<dbReference type="VEuPathDB" id="FungiDB:B9J08_003574"/>
<dbReference type="InterPro" id="IPR003613">
    <property type="entry name" value="Ubox_domain"/>
</dbReference>
<name>A0A0L0NW46_CANAR</name>
<comment type="subunit">
    <text evidence="14">Homotetramer.</text>
</comment>
<evidence type="ECO:0000256" key="6">
    <source>
        <dbReference type="ARBA" id="ARBA00022679"/>
    </source>
</evidence>
<dbReference type="EC" id="2.3.2.27" evidence="14"/>
<keyword evidence="13 14" id="KW-0539">Nucleus</keyword>
<dbReference type="VEuPathDB" id="FungiDB:QG37_04732"/>
<dbReference type="FunFam" id="3.30.40.10:FF:000027">
    <property type="entry name" value="Pre-mRNA-processing factor 19, putative"/>
    <property type="match status" value="1"/>
</dbReference>
<evidence type="ECO:0000256" key="5">
    <source>
        <dbReference type="ARBA" id="ARBA00022664"/>
    </source>
</evidence>
<dbReference type="PANTHER" id="PTHR43995:SF1">
    <property type="entry name" value="PRE-MRNA-PROCESSING FACTOR 19"/>
    <property type="match status" value="1"/>
</dbReference>
<evidence type="ECO:0000256" key="4">
    <source>
        <dbReference type="ARBA" id="ARBA00022574"/>
    </source>
</evidence>
<dbReference type="VEuPathDB" id="FungiDB:CJI96_0002107"/>
<dbReference type="InterPro" id="IPR013083">
    <property type="entry name" value="Znf_RING/FYVE/PHD"/>
</dbReference>
<keyword evidence="6 14" id="KW-0808">Transferase</keyword>
<evidence type="ECO:0000256" key="10">
    <source>
        <dbReference type="ARBA" id="ARBA00022786"/>
    </source>
</evidence>
<dbReference type="GO" id="GO:0061630">
    <property type="term" value="F:ubiquitin protein ligase activity"/>
    <property type="evidence" value="ECO:0007669"/>
    <property type="project" value="UniProtKB-UniRule"/>
</dbReference>
<dbReference type="AlphaFoldDB" id="A0A0L0NW46"/>
<dbReference type="InterPro" id="IPR015943">
    <property type="entry name" value="WD40/YVTN_repeat-like_dom_sf"/>
</dbReference>
<dbReference type="GO" id="GO:0006281">
    <property type="term" value="P:DNA repair"/>
    <property type="evidence" value="ECO:0007669"/>
    <property type="project" value="UniProtKB-KW"/>
</dbReference>
<feature type="domain" description="U-box" evidence="16">
    <location>
        <begin position="1"/>
        <end position="68"/>
    </location>
</feature>
<dbReference type="GO" id="GO:0000974">
    <property type="term" value="C:Prp19 complex"/>
    <property type="evidence" value="ECO:0007669"/>
    <property type="project" value="UniProtKB-UniRule"/>
</dbReference>
<dbReference type="EMBL" id="LGST01000032">
    <property type="protein sequence ID" value="KND98381.1"/>
    <property type="molecule type" value="Genomic_DNA"/>
</dbReference>
<keyword evidence="7 14" id="KW-0747">Spliceosome</keyword>
<gene>
    <name evidence="17" type="ORF">QG37_04732</name>
</gene>
<keyword evidence="4" id="KW-0853">WD repeat</keyword>
<sequence length="505" mass="55999">MLCSLSGEEAQEPVVSPRSGCIFEKRLIASYISTTGKDPITEDALAVEELIEVKNKEPVIVPPKPPAFNSIPTMLAAFQNEWDALALESFTLRKQLHDTKQQLSAALYQYDAAVRVAARALKERDEARNALVELSKLFGQGSMDVDTEVKEVENGKSDGVAGENGEQEKEIQNESGKLPPSVAQEIESAQQHLFKLHKSQKLTVPFSEKVSFKSEIEPHKMKNPKNSIALSSTGEIAIFDEAKVLQLPSKLTVKTSNATGIAYSGDGEKIVVAQKTKIQFYSVDGKNDGSFRHSHKYISNVIAHPTAHIIICVTEDRWIIIDGEKEVFDSGDVGFKIAALALHVDGRLLALASDEGEVVIVDTISNDKVASIRTKYTSFVKLQFALNGYWLLAGTYNEDKGATQVFDLRKNSLLHEIEHEGKALFSLDKASLVLATYIEATNELSFSFYIKKEKKWVEGLCKSNPGKPILQLVNVLREEEGQDYLPKFVALTKEHVQYLTLDRED</sequence>
<keyword evidence="11 14" id="KW-0508">mRNA splicing</keyword>
<evidence type="ECO:0000256" key="12">
    <source>
        <dbReference type="ARBA" id="ARBA00023204"/>
    </source>
</evidence>
<dbReference type="InterPro" id="IPR055340">
    <property type="entry name" value="RING-Ubox_PRP19"/>
</dbReference>
<proteinExistence type="inferred from homology"/>
<protein>
    <recommendedName>
        <fullName evidence="14">Pre-mRNA-processing factor 19</fullName>
        <ecNumber evidence="14">2.3.2.27</ecNumber>
    </recommendedName>
</protein>
<dbReference type="VEuPathDB" id="FungiDB:CJJ09_000532"/>
<evidence type="ECO:0000256" key="11">
    <source>
        <dbReference type="ARBA" id="ARBA00023187"/>
    </source>
</evidence>
<dbReference type="PANTHER" id="PTHR43995">
    <property type="entry name" value="PRE-MRNA-PROCESSING FACTOR 19"/>
    <property type="match status" value="1"/>
</dbReference>
<comment type="pathway">
    <text evidence="2 14">Protein modification; protein ubiquitination.</text>
</comment>
<dbReference type="UniPathway" id="UPA00143"/>
<dbReference type="GO" id="GO:0071006">
    <property type="term" value="C:U2-type catalytic step 1 spliceosome"/>
    <property type="evidence" value="ECO:0007669"/>
    <property type="project" value="TreeGrafter"/>
</dbReference>
<evidence type="ECO:0000256" key="1">
    <source>
        <dbReference type="ARBA" id="ARBA00004123"/>
    </source>
</evidence>
<dbReference type="VEuPathDB" id="FungiDB:CJI97_003647"/>
<comment type="similarity">
    <text evidence="3 14">Belongs to the WD repeat PRP19 family.</text>
</comment>
<dbReference type="SUPFAM" id="SSF57850">
    <property type="entry name" value="RING/U-box"/>
    <property type="match status" value="1"/>
</dbReference>
<dbReference type="Gene3D" id="2.130.10.10">
    <property type="entry name" value="YVTN repeat-like/Quinoprotein amine dehydrogenase"/>
    <property type="match status" value="1"/>
</dbReference>
<keyword evidence="8" id="KW-0677">Repeat</keyword>
<keyword evidence="5 14" id="KW-0507">mRNA processing</keyword>
<dbReference type="GO" id="GO:0005737">
    <property type="term" value="C:cytoplasm"/>
    <property type="evidence" value="ECO:0007669"/>
    <property type="project" value="TreeGrafter"/>
</dbReference>
<comment type="function">
    <text evidence="14">Ubiquitin-protein ligase which is mainly involved pre-mRNA splicing and DNA repair. Required for pre-mRNA splicing as component of the spliceosome.</text>
</comment>
<keyword evidence="12 14" id="KW-0234">DNA repair</keyword>
<dbReference type="Gene3D" id="3.30.40.10">
    <property type="entry name" value="Zinc/RING finger domain, C3HC4 (zinc finger)"/>
    <property type="match status" value="1"/>
</dbReference>
<evidence type="ECO:0000256" key="13">
    <source>
        <dbReference type="ARBA" id="ARBA00023242"/>
    </source>
</evidence>
<dbReference type="GO" id="GO:0070534">
    <property type="term" value="P:protein K63-linked ubiquitination"/>
    <property type="evidence" value="ECO:0007669"/>
    <property type="project" value="UniProtKB-UniRule"/>
</dbReference>
<evidence type="ECO:0000256" key="2">
    <source>
        <dbReference type="ARBA" id="ARBA00004906"/>
    </source>
</evidence>
<dbReference type="SMART" id="SM00504">
    <property type="entry name" value="Ubox"/>
    <property type="match status" value="1"/>
</dbReference>
<dbReference type="InterPro" id="IPR038959">
    <property type="entry name" value="Prp19"/>
</dbReference>
<dbReference type="InterPro" id="IPR013915">
    <property type="entry name" value="Prp19_cc"/>
</dbReference>
<dbReference type="Pfam" id="PF08606">
    <property type="entry name" value="Prp19"/>
    <property type="match status" value="1"/>
</dbReference>
<evidence type="ECO:0000313" key="18">
    <source>
        <dbReference type="Proteomes" id="UP000037122"/>
    </source>
</evidence>
<dbReference type="Proteomes" id="UP000037122">
    <property type="component" value="Unassembled WGS sequence"/>
</dbReference>
<keyword evidence="10 14" id="KW-0833">Ubl conjugation pathway</keyword>
<evidence type="ECO:0000256" key="8">
    <source>
        <dbReference type="ARBA" id="ARBA00022737"/>
    </source>
</evidence>
<dbReference type="CDD" id="cd16656">
    <property type="entry name" value="RING-Ubox_PRP19"/>
    <property type="match status" value="1"/>
</dbReference>